<dbReference type="Proteomes" id="UP000811246">
    <property type="component" value="Chromosome 8"/>
</dbReference>
<sequence>MFASNYHMIAKIKHRVSLFLLWKRKREFLLMDDTPPPHAVQASHWRRNSRPDQHTPFKPLQLTLTSLISIICNLHLVCNLIPTSFLSSSSYCHVVCLHTLQLHPRPAQHLK</sequence>
<gene>
    <name evidence="1" type="ORF">I3842_08G063500</name>
</gene>
<comment type="caution">
    <text evidence="1">The sequence shown here is derived from an EMBL/GenBank/DDBJ whole genome shotgun (WGS) entry which is preliminary data.</text>
</comment>
<evidence type="ECO:0000313" key="1">
    <source>
        <dbReference type="EMBL" id="KAG6699357.1"/>
    </source>
</evidence>
<proteinExistence type="predicted"/>
<evidence type="ECO:0000313" key="2">
    <source>
        <dbReference type="Proteomes" id="UP000811246"/>
    </source>
</evidence>
<name>A0A922EB13_CARIL</name>
<dbReference type="AlphaFoldDB" id="A0A922EB13"/>
<protein>
    <submittedName>
        <fullName evidence="1">Uncharacterized protein</fullName>
    </submittedName>
</protein>
<reference evidence="1" key="1">
    <citation type="submission" date="2021-01" db="EMBL/GenBank/DDBJ databases">
        <authorList>
            <person name="Lovell J.T."/>
            <person name="Bentley N."/>
            <person name="Bhattarai G."/>
            <person name="Jenkins J.W."/>
            <person name="Sreedasyam A."/>
            <person name="Alarcon Y."/>
            <person name="Bock C."/>
            <person name="Boston L."/>
            <person name="Carlson J."/>
            <person name="Cervantes K."/>
            <person name="Clermont K."/>
            <person name="Krom N."/>
            <person name="Kubenka K."/>
            <person name="Mamidi S."/>
            <person name="Mattison C."/>
            <person name="Monteros M."/>
            <person name="Pisani C."/>
            <person name="Plott C."/>
            <person name="Rajasekar S."/>
            <person name="Rhein H.S."/>
            <person name="Rohla C."/>
            <person name="Song M."/>
            <person name="Hilaire R.S."/>
            <person name="Shu S."/>
            <person name="Wells L."/>
            <person name="Wang X."/>
            <person name="Webber J."/>
            <person name="Heerema R.J."/>
            <person name="Klein P."/>
            <person name="Conner P."/>
            <person name="Grauke L."/>
            <person name="Grimwood J."/>
            <person name="Schmutz J."/>
            <person name="Randall J.J."/>
        </authorList>
    </citation>
    <scope>NUCLEOTIDE SEQUENCE</scope>
    <source>
        <tissue evidence="1">Leaf</tissue>
    </source>
</reference>
<accession>A0A922EB13</accession>
<dbReference type="EMBL" id="CM031832">
    <property type="protein sequence ID" value="KAG6699357.1"/>
    <property type="molecule type" value="Genomic_DNA"/>
</dbReference>
<organism evidence="1 2">
    <name type="scientific">Carya illinoinensis</name>
    <name type="common">Pecan</name>
    <dbReference type="NCBI Taxonomy" id="32201"/>
    <lineage>
        <taxon>Eukaryota</taxon>
        <taxon>Viridiplantae</taxon>
        <taxon>Streptophyta</taxon>
        <taxon>Embryophyta</taxon>
        <taxon>Tracheophyta</taxon>
        <taxon>Spermatophyta</taxon>
        <taxon>Magnoliopsida</taxon>
        <taxon>eudicotyledons</taxon>
        <taxon>Gunneridae</taxon>
        <taxon>Pentapetalae</taxon>
        <taxon>rosids</taxon>
        <taxon>fabids</taxon>
        <taxon>Fagales</taxon>
        <taxon>Juglandaceae</taxon>
        <taxon>Carya</taxon>
    </lineage>
</organism>